<dbReference type="OrthoDB" id="510307at2759"/>
<dbReference type="STRING" id="1314790.A0A1Y1Z007"/>
<reference evidence="4 5" key="1">
    <citation type="submission" date="2016-07" db="EMBL/GenBank/DDBJ databases">
        <title>Pervasive Adenine N6-methylation of Active Genes in Fungi.</title>
        <authorList>
            <consortium name="DOE Joint Genome Institute"/>
            <person name="Mondo S.J."/>
            <person name="Dannebaum R.O."/>
            <person name="Kuo R.C."/>
            <person name="Labutti K."/>
            <person name="Haridas S."/>
            <person name="Kuo A."/>
            <person name="Salamov A."/>
            <person name="Ahrendt S.R."/>
            <person name="Lipzen A."/>
            <person name="Sullivan W."/>
            <person name="Andreopoulos W.B."/>
            <person name="Clum A."/>
            <person name="Lindquist E."/>
            <person name="Daum C."/>
            <person name="Ramamoorthy G.K."/>
            <person name="Gryganskyi A."/>
            <person name="Culley D."/>
            <person name="Magnuson J.K."/>
            <person name="James T.Y."/>
            <person name="O'Malley M.A."/>
            <person name="Stajich J.E."/>
            <person name="Spatafora J.W."/>
            <person name="Visel A."/>
            <person name="Grigoriev I.V."/>
        </authorList>
    </citation>
    <scope>NUCLEOTIDE SEQUENCE [LARGE SCALE GENOMIC DNA]</scope>
    <source>
        <strain evidence="4 5">CBS 931.73</strain>
    </source>
</reference>
<dbReference type="Gene3D" id="3.30.540.30">
    <property type="match status" value="1"/>
</dbReference>
<dbReference type="GO" id="GO:0046872">
    <property type="term" value="F:metal ion binding"/>
    <property type="evidence" value="ECO:0007669"/>
    <property type="project" value="UniProtKB-KW"/>
</dbReference>
<name>A0A1Y1Z007_9FUNG</name>
<evidence type="ECO:0000256" key="2">
    <source>
        <dbReference type="ARBA" id="ARBA00022801"/>
    </source>
</evidence>
<dbReference type="InParanoid" id="A0A1Y1Z007"/>
<sequence>MVKVALSALLLVSSALALVPEVKAGPGPISCDAITNSTLSIHERVARFQPANLSADLTGFSKRELLAISKLQKVAHIMDRLYLRQAWSKNEELRNCLEKKKDKDLLQLFDLFKGPWDRIADNEPFIQGVPGHLTNANFYPEDMTKEEFETWVATLSPADQKKAKGFYHVIRRDSQKKLTLVPYSREYRDLLIPASILMQEAALLVTDASLRKFLSLRGKSFITNEYIESELAWLKISPESKLEITVGPYETYTDGLNSYKSAFEMFIHARDFASSSLLQKFEQSLADVEAQLPIPDNYRNKNLKATPIVVVNELYNGGDVAVPMTAAYNLPNDEDAIAQGGSKLVIIKNVQEQKFAYTLKPIAETVIAQDQLKDVNFDAFFNHVLLHEVSHSNGPHLTVGGSPVPIRSKLQELHSTLEEAKADITGLFAAKYLSGKGLFPNITMESFYTTFLASSFRSIRFGLNEAHGRGQAAQLNYLIEKGGFKYDATADKFSVDFTKIEESVTSLVKEIMTIQGDGDKPKATTFLNTYGVIKDHTAKALEKLKSVPTDIQPVWALDKKQ</sequence>
<evidence type="ECO:0000313" key="5">
    <source>
        <dbReference type="Proteomes" id="UP000193498"/>
    </source>
</evidence>
<organism evidence="4 5">
    <name type="scientific">Basidiobolus meristosporus CBS 931.73</name>
    <dbReference type="NCBI Taxonomy" id="1314790"/>
    <lineage>
        <taxon>Eukaryota</taxon>
        <taxon>Fungi</taxon>
        <taxon>Fungi incertae sedis</taxon>
        <taxon>Zoopagomycota</taxon>
        <taxon>Entomophthoromycotina</taxon>
        <taxon>Basidiobolomycetes</taxon>
        <taxon>Basidiobolales</taxon>
        <taxon>Basidiobolaceae</taxon>
        <taxon>Basidiobolus</taxon>
    </lineage>
</organism>
<dbReference type="AlphaFoldDB" id="A0A1Y1Z007"/>
<protein>
    <submittedName>
        <fullName evidence="4">MutT/nudix family protein</fullName>
    </submittedName>
</protein>
<dbReference type="Pfam" id="PF03571">
    <property type="entry name" value="Peptidase_M49"/>
    <property type="match status" value="1"/>
</dbReference>
<dbReference type="GO" id="GO:0005737">
    <property type="term" value="C:cytoplasm"/>
    <property type="evidence" value="ECO:0007669"/>
    <property type="project" value="TreeGrafter"/>
</dbReference>
<dbReference type="InterPro" id="IPR039461">
    <property type="entry name" value="Peptidase_M49"/>
</dbReference>
<keyword evidence="3" id="KW-0732">Signal</keyword>
<evidence type="ECO:0000256" key="3">
    <source>
        <dbReference type="SAM" id="SignalP"/>
    </source>
</evidence>
<keyword evidence="1" id="KW-0479">Metal-binding</keyword>
<dbReference type="GO" id="GO:0008239">
    <property type="term" value="F:dipeptidyl-peptidase activity"/>
    <property type="evidence" value="ECO:0007669"/>
    <property type="project" value="TreeGrafter"/>
</dbReference>
<gene>
    <name evidence="4" type="ORF">K493DRAFT_297532</name>
</gene>
<dbReference type="EMBL" id="MCFE01000048">
    <property type="protein sequence ID" value="ORY03277.1"/>
    <property type="molecule type" value="Genomic_DNA"/>
</dbReference>
<accession>A0A1Y1Z007</accession>
<proteinExistence type="predicted"/>
<dbReference type="Proteomes" id="UP000193498">
    <property type="component" value="Unassembled WGS sequence"/>
</dbReference>
<dbReference type="PANTHER" id="PTHR23422:SF9">
    <property type="entry name" value="ZN-DEPENDENT HYDROLASE"/>
    <property type="match status" value="1"/>
</dbReference>
<keyword evidence="5" id="KW-1185">Reference proteome</keyword>
<feature type="signal peptide" evidence="3">
    <location>
        <begin position="1"/>
        <end position="24"/>
    </location>
</feature>
<evidence type="ECO:0000313" key="4">
    <source>
        <dbReference type="EMBL" id="ORY03277.1"/>
    </source>
</evidence>
<feature type="chain" id="PRO_5011965673" evidence="3">
    <location>
        <begin position="25"/>
        <end position="561"/>
    </location>
</feature>
<comment type="caution">
    <text evidence="4">The sequence shown here is derived from an EMBL/GenBank/DDBJ whole genome shotgun (WGS) entry which is preliminary data.</text>
</comment>
<evidence type="ECO:0000256" key="1">
    <source>
        <dbReference type="ARBA" id="ARBA00022723"/>
    </source>
</evidence>
<dbReference type="PANTHER" id="PTHR23422">
    <property type="entry name" value="DIPEPTIDYL PEPTIDASE III-RELATED"/>
    <property type="match status" value="1"/>
</dbReference>
<keyword evidence="2" id="KW-0378">Hydrolase</keyword>